<name>A0AAD8H2E8_9APIA</name>
<evidence type="ECO:0000256" key="1">
    <source>
        <dbReference type="SAM" id="MobiDB-lite"/>
    </source>
</evidence>
<evidence type="ECO:0000313" key="3">
    <source>
        <dbReference type="Proteomes" id="UP001237642"/>
    </source>
</evidence>
<comment type="caution">
    <text evidence="2">The sequence shown here is derived from an EMBL/GenBank/DDBJ whole genome shotgun (WGS) entry which is preliminary data.</text>
</comment>
<sequence length="237" mass="26709">MATQMSSREARTFPSQLEVNPRHTSNQSNARQVHNMDGKSSEHVNAIINYQHAKKSNDPKPQYPIQVSSSKTNSSEESKEEGSDAQKGKGYLESLEEDTREVCAIGTLIEEIFEEYKCDEALEELFKDMSSEDMLEELNEISAKWETKPEKIYLEPRTIAKTSIIEAPRIDLKPLPSTLKYAFIGENDTLPVIVASDLTPDQEDVGWSMANIKGISPTVVQHHIHLEENATPKTDFQ</sequence>
<gene>
    <name evidence="2" type="ORF">POM88_043432</name>
</gene>
<feature type="compositionally biased region" description="Polar residues" evidence="1">
    <location>
        <begin position="1"/>
        <end position="32"/>
    </location>
</feature>
<reference evidence="2" key="1">
    <citation type="submission" date="2023-02" db="EMBL/GenBank/DDBJ databases">
        <title>Genome of toxic invasive species Heracleum sosnowskyi carries increased number of genes despite the absence of recent whole-genome duplications.</title>
        <authorList>
            <person name="Schelkunov M."/>
            <person name="Shtratnikova V."/>
            <person name="Makarenko M."/>
            <person name="Klepikova A."/>
            <person name="Omelchenko D."/>
            <person name="Novikova G."/>
            <person name="Obukhova E."/>
            <person name="Bogdanov V."/>
            <person name="Penin A."/>
            <person name="Logacheva M."/>
        </authorList>
    </citation>
    <scope>NUCLEOTIDE SEQUENCE</scope>
    <source>
        <strain evidence="2">Hsosn_3</strain>
        <tissue evidence="2">Leaf</tissue>
    </source>
</reference>
<evidence type="ECO:0000313" key="2">
    <source>
        <dbReference type="EMBL" id="KAK1358958.1"/>
    </source>
</evidence>
<dbReference type="EMBL" id="JAUIZM010000010">
    <property type="protein sequence ID" value="KAK1358958.1"/>
    <property type="molecule type" value="Genomic_DNA"/>
</dbReference>
<feature type="region of interest" description="Disordered" evidence="1">
    <location>
        <begin position="1"/>
        <end position="93"/>
    </location>
</feature>
<organism evidence="2 3">
    <name type="scientific">Heracleum sosnowskyi</name>
    <dbReference type="NCBI Taxonomy" id="360622"/>
    <lineage>
        <taxon>Eukaryota</taxon>
        <taxon>Viridiplantae</taxon>
        <taxon>Streptophyta</taxon>
        <taxon>Embryophyta</taxon>
        <taxon>Tracheophyta</taxon>
        <taxon>Spermatophyta</taxon>
        <taxon>Magnoliopsida</taxon>
        <taxon>eudicotyledons</taxon>
        <taxon>Gunneridae</taxon>
        <taxon>Pentapetalae</taxon>
        <taxon>asterids</taxon>
        <taxon>campanulids</taxon>
        <taxon>Apiales</taxon>
        <taxon>Apiaceae</taxon>
        <taxon>Apioideae</taxon>
        <taxon>apioid superclade</taxon>
        <taxon>Tordylieae</taxon>
        <taxon>Tordyliinae</taxon>
        <taxon>Heracleum</taxon>
    </lineage>
</organism>
<keyword evidence="3" id="KW-1185">Reference proteome</keyword>
<proteinExistence type="predicted"/>
<dbReference type="AlphaFoldDB" id="A0AAD8H2E8"/>
<accession>A0AAD8H2E8</accession>
<feature type="compositionally biased region" description="Basic and acidic residues" evidence="1">
    <location>
        <begin position="74"/>
        <end position="87"/>
    </location>
</feature>
<dbReference type="Proteomes" id="UP001237642">
    <property type="component" value="Unassembled WGS sequence"/>
</dbReference>
<reference evidence="2" key="2">
    <citation type="submission" date="2023-05" db="EMBL/GenBank/DDBJ databases">
        <authorList>
            <person name="Schelkunov M.I."/>
        </authorList>
    </citation>
    <scope>NUCLEOTIDE SEQUENCE</scope>
    <source>
        <strain evidence="2">Hsosn_3</strain>
        <tissue evidence="2">Leaf</tissue>
    </source>
</reference>
<protein>
    <submittedName>
        <fullName evidence="2">Uncharacterized protein</fullName>
    </submittedName>
</protein>